<feature type="region of interest" description="Disordered" evidence="1">
    <location>
        <begin position="1"/>
        <end position="72"/>
    </location>
</feature>
<feature type="compositionally biased region" description="Basic and acidic residues" evidence="1">
    <location>
        <begin position="9"/>
        <end position="18"/>
    </location>
</feature>
<sequence>MSSLGAKEPQPKTKAQKEHKIKTTKQDTSIYKINTQNENTTSPNKLTSHTYKQKQQHQRQLYTKPITPPITTHNYTQRQTRLIIAHWAQQIPNFTSKLITHTKRNLKYPQL</sequence>
<reference evidence="2" key="1">
    <citation type="journal article" date="2013" name="J. Plant Res.">
        <title>Effect of fungi and light on seed germination of three Opuntia species from semiarid lands of central Mexico.</title>
        <authorList>
            <person name="Delgado-Sanchez P."/>
            <person name="Jimenez-Bremont J.F."/>
            <person name="Guerrero-Gonzalez Mde L."/>
            <person name="Flores J."/>
        </authorList>
    </citation>
    <scope>NUCLEOTIDE SEQUENCE</scope>
    <source>
        <tissue evidence="2">Cladode</tissue>
    </source>
</reference>
<name>A0A7C9DVQ1_OPUST</name>
<organism evidence="2">
    <name type="scientific">Opuntia streptacantha</name>
    <name type="common">Prickly pear cactus</name>
    <name type="synonym">Opuntia cardona</name>
    <dbReference type="NCBI Taxonomy" id="393608"/>
    <lineage>
        <taxon>Eukaryota</taxon>
        <taxon>Viridiplantae</taxon>
        <taxon>Streptophyta</taxon>
        <taxon>Embryophyta</taxon>
        <taxon>Tracheophyta</taxon>
        <taxon>Spermatophyta</taxon>
        <taxon>Magnoliopsida</taxon>
        <taxon>eudicotyledons</taxon>
        <taxon>Gunneridae</taxon>
        <taxon>Pentapetalae</taxon>
        <taxon>Caryophyllales</taxon>
        <taxon>Cactineae</taxon>
        <taxon>Cactaceae</taxon>
        <taxon>Opuntioideae</taxon>
        <taxon>Opuntia</taxon>
    </lineage>
</organism>
<proteinExistence type="predicted"/>
<feature type="compositionally biased region" description="Polar residues" evidence="1">
    <location>
        <begin position="26"/>
        <end position="50"/>
    </location>
</feature>
<accession>A0A7C9DVQ1</accession>
<reference evidence="2" key="2">
    <citation type="submission" date="2020-07" db="EMBL/GenBank/DDBJ databases">
        <authorList>
            <person name="Vera ALvarez R."/>
            <person name="Arias-Moreno D.M."/>
            <person name="Jimenez-Jacinto V."/>
            <person name="Jimenez-Bremont J.F."/>
            <person name="Swaminathan K."/>
            <person name="Moose S.P."/>
            <person name="Guerrero-Gonzalez M.L."/>
            <person name="Marino-Ramirez L."/>
            <person name="Landsman D."/>
            <person name="Rodriguez-Kessler M."/>
            <person name="Delgado-Sanchez P."/>
        </authorList>
    </citation>
    <scope>NUCLEOTIDE SEQUENCE</scope>
    <source>
        <tissue evidence="2">Cladode</tissue>
    </source>
</reference>
<evidence type="ECO:0000313" key="2">
    <source>
        <dbReference type="EMBL" id="MBA4647724.1"/>
    </source>
</evidence>
<evidence type="ECO:0000256" key="1">
    <source>
        <dbReference type="SAM" id="MobiDB-lite"/>
    </source>
</evidence>
<dbReference type="EMBL" id="GISG01152035">
    <property type="protein sequence ID" value="MBA4647724.1"/>
    <property type="molecule type" value="Transcribed_RNA"/>
</dbReference>
<protein>
    <submittedName>
        <fullName evidence="2">Uncharacterized protein</fullName>
    </submittedName>
</protein>
<dbReference type="AlphaFoldDB" id="A0A7C9DVQ1"/>